<keyword evidence="2" id="KW-0678">Repressor</keyword>
<dbReference type="GO" id="GO:0005829">
    <property type="term" value="C:cytosol"/>
    <property type="evidence" value="ECO:0007669"/>
    <property type="project" value="TreeGrafter"/>
</dbReference>
<feature type="binding site" evidence="7">
    <location>
        <position position="154"/>
    </location>
    <ligand>
        <name>Zn(2+)</name>
        <dbReference type="ChEBI" id="CHEBI:29105"/>
    </ligand>
</feature>
<dbReference type="PANTHER" id="PTHR33202:SF6">
    <property type="entry name" value="ZINC UPTAKE REGULATION PROTEIN"/>
    <property type="match status" value="1"/>
</dbReference>
<dbReference type="Pfam" id="PF01475">
    <property type="entry name" value="FUR"/>
    <property type="match status" value="1"/>
</dbReference>
<dbReference type="Proteomes" id="UP000236752">
    <property type="component" value="Unassembled WGS sequence"/>
</dbReference>
<feature type="binding site" evidence="7">
    <location>
        <position position="151"/>
    </location>
    <ligand>
        <name>Zn(2+)</name>
        <dbReference type="ChEBI" id="CHEBI:29105"/>
    </ligand>
</feature>
<keyword evidence="3 7" id="KW-0862">Zinc</keyword>
<comment type="cofactor">
    <cofactor evidence="8">
        <name>Mn(2+)</name>
        <dbReference type="ChEBI" id="CHEBI:29035"/>
    </cofactor>
    <cofactor evidence="8">
        <name>Fe(2+)</name>
        <dbReference type="ChEBI" id="CHEBI:29033"/>
    </cofactor>
    <text evidence="8">Binds 1 Mn(2+) or Fe(2+) ion per subunit.</text>
</comment>
<dbReference type="AlphaFoldDB" id="A0A1H5SW09"/>
<dbReference type="GO" id="GO:0008270">
    <property type="term" value="F:zinc ion binding"/>
    <property type="evidence" value="ECO:0007669"/>
    <property type="project" value="TreeGrafter"/>
</dbReference>
<dbReference type="InterPro" id="IPR043135">
    <property type="entry name" value="Fur_C"/>
</dbReference>
<name>A0A1H5SW09_9RHOB</name>
<dbReference type="EMBL" id="FNUZ01000001">
    <property type="protein sequence ID" value="SEF54802.1"/>
    <property type="molecule type" value="Genomic_DNA"/>
</dbReference>
<evidence type="ECO:0000256" key="4">
    <source>
        <dbReference type="ARBA" id="ARBA00023015"/>
    </source>
</evidence>
<sequence>MDPVGFHKHDHSKCIQECLTAADEQCSDKGVRLTPVRRRTLEILLQDHRALGAYDLLDKLREEGLGSQPPVIYRALDFLTEHGFAHKIERLNAFVACSHPGESHAPSFLFCRECSTVAEAAHGAFEAIAEDQAKAVGFVAERVMVEIEGLCPDCRG</sequence>
<dbReference type="GO" id="GO:0045892">
    <property type="term" value="P:negative regulation of DNA-templated transcription"/>
    <property type="evidence" value="ECO:0007669"/>
    <property type="project" value="TreeGrafter"/>
</dbReference>
<keyword evidence="5" id="KW-0238">DNA-binding</keyword>
<evidence type="ECO:0000256" key="3">
    <source>
        <dbReference type="ARBA" id="ARBA00022833"/>
    </source>
</evidence>
<dbReference type="RefSeq" id="WP_103908787.1">
    <property type="nucleotide sequence ID" value="NZ_FNUZ01000001.1"/>
</dbReference>
<dbReference type="GO" id="GO:0000976">
    <property type="term" value="F:transcription cis-regulatory region binding"/>
    <property type="evidence" value="ECO:0007669"/>
    <property type="project" value="TreeGrafter"/>
</dbReference>
<keyword evidence="4" id="KW-0805">Transcription regulation</keyword>
<dbReference type="InterPro" id="IPR002481">
    <property type="entry name" value="FUR"/>
</dbReference>
<dbReference type="Gene3D" id="3.30.1490.190">
    <property type="match status" value="1"/>
</dbReference>
<reference evidence="9 10" key="1">
    <citation type="submission" date="2016-10" db="EMBL/GenBank/DDBJ databases">
        <authorList>
            <person name="de Groot N.N."/>
        </authorList>
    </citation>
    <scope>NUCLEOTIDE SEQUENCE [LARGE SCALE GENOMIC DNA]</scope>
    <source>
        <strain evidence="9 10">DSM 26915</strain>
    </source>
</reference>
<keyword evidence="6" id="KW-0804">Transcription</keyword>
<evidence type="ECO:0000313" key="10">
    <source>
        <dbReference type="Proteomes" id="UP000236752"/>
    </source>
</evidence>
<protein>
    <submittedName>
        <fullName evidence="9">Fur family transcriptional regulator, zinc uptake regulator</fullName>
    </submittedName>
</protein>
<dbReference type="Gene3D" id="1.10.10.10">
    <property type="entry name" value="Winged helix-like DNA-binding domain superfamily/Winged helix DNA-binding domain"/>
    <property type="match status" value="1"/>
</dbReference>
<proteinExistence type="inferred from homology"/>
<evidence type="ECO:0000256" key="8">
    <source>
        <dbReference type="PIRSR" id="PIRSR602481-2"/>
    </source>
</evidence>
<evidence type="ECO:0000313" key="9">
    <source>
        <dbReference type="EMBL" id="SEF54802.1"/>
    </source>
</evidence>
<keyword evidence="8" id="KW-0408">Iron</keyword>
<evidence type="ECO:0000256" key="2">
    <source>
        <dbReference type="ARBA" id="ARBA00022491"/>
    </source>
</evidence>
<feature type="binding site" evidence="8">
    <location>
        <position position="126"/>
    </location>
    <ligand>
        <name>Fe cation</name>
        <dbReference type="ChEBI" id="CHEBI:24875"/>
    </ligand>
</feature>
<dbReference type="GO" id="GO:0003700">
    <property type="term" value="F:DNA-binding transcription factor activity"/>
    <property type="evidence" value="ECO:0007669"/>
    <property type="project" value="InterPro"/>
</dbReference>
<dbReference type="InterPro" id="IPR036390">
    <property type="entry name" value="WH_DNA-bd_sf"/>
</dbReference>
<feature type="binding site" evidence="7">
    <location>
        <position position="114"/>
    </location>
    <ligand>
        <name>Zn(2+)</name>
        <dbReference type="ChEBI" id="CHEBI:29105"/>
    </ligand>
</feature>
<evidence type="ECO:0000256" key="1">
    <source>
        <dbReference type="ARBA" id="ARBA00007957"/>
    </source>
</evidence>
<evidence type="ECO:0000256" key="7">
    <source>
        <dbReference type="PIRSR" id="PIRSR602481-1"/>
    </source>
</evidence>
<dbReference type="InterPro" id="IPR036388">
    <property type="entry name" value="WH-like_DNA-bd_sf"/>
</dbReference>
<comment type="similarity">
    <text evidence="1">Belongs to the Fur family.</text>
</comment>
<dbReference type="OrthoDB" id="9801127at2"/>
<gene>
    <name evidence="9" type="ORF">SAMN04488045_0395</name>
</gene>
<feature type="binding site" evidence="7">
    <location>
        <position position="111"/>
    </location>
    <ligand>
        <name>Zn(2+)</name>
        <dbReference type="ChEBI" id="CHEBI:29105"/>
    </ligand>
</feature>
<evidence type="ECO:0000256" key="5">
    <source>
        <dbReference type="ARBA" id="ARBA00023125"/>
    </source>
</evidence>
<evidence type="ECO:0000256" key="6">
    <source>
        <dbReference type="ARBA" id="ARBA00023163"/>
    </source>
</evidence>
<dbReference type="GO" id="GO:1900376">
    <property type="term" value="P:regulation of secondary metabolite biosynthetic process"/>
    <property type="evidence" value="ECO:0007669"/>
    <property type="project" value="TreeGrafter"/>
</dbReference>
<comment type="cofactor">
    <cofactor evidence="7">
        <name>Zn(2+)</name>
        <dbReference type="ChEBI" id="CHEBI:29105"/>
    </cofactor>
    <text evidence="7">Binds 1 zinc ion per subunit.</text>
</comment>
<dbReference type="PANTHER" id="PTHR33202">
    <property type="entry name" value="ZINC UPTAKE REGULATION PROTEIN"/>
    <property type="match status" value="1"/>
</dbReference>
<accession>A0A1H5SW09</accession>
<organism evidence="9 10">
    <name type="scientific">Thalassococcus halodurans</name>
    <dbReference type="NCBI Taxonomy" id="373675"/>
    <lineage>
        <taxon>Bacteria</taxon>
        <taxon>Pseudomonadati</taxon>
        <taxon>Pseudomonadota</taxon>
        <taxon>Alphaproteobacteria</taxon>
        <taxon>Rhodobacterales</taxon>
        <taxon>Roseobacteraceae</taxon>
        <taxon>Thalassococcus</taxon>
    </lineage>
</organism>
<keyword evidence="10" id="KW-1185">Reference proteome</keyword>
<dbReference type="SUPFAM" id="SSF46785">
    <property type="entry name" value="Winged helix' DNA-binding domain"/>
    <property type="match status" value="1"/>
</dbReference>
<keyword evidence="7" id="KW-0479">Metal-binding</keyword>